<dbReference type="OrthoDB" id="5854174at2759"/>
<evidence type="ECO:0000256" key="1">
    <source>
        <dbReference type="SAM" id="MobiDB-lite"/>
    </source>
</evidence>
<dbReference type="Pfam" id="PF00621">
    <property type="entry name" value="RhoGEF"/>
    <property type="match status" value="1"/>
</dbReference>
<gene>
    <name evidence="3" type="ORF">TELCIR_17463</name>
</gene>
<dbReference type="PANTHER" id="PTHR13217:SF11">
    <property type="entry name" value="PLECKSTRIN HOMOLOGY DOMAIN-CONTAINING FAMILY G MEMBER 5"/>
    <property type="match status" value="1"/>
</dbReference>
<dbReference type="GO" id="GO:0030424">
    <property type="term" value="C:axon"/>
    <property type="evidence" value="ECO:0007669"/>
    <property type="project" value="TreeGrafter"/>
</dbReference>
<dbReference type="EMBL" id="KZ354361">
    <property type="protein sequence ID" value="PIO61027.1"/>
    <property type="molecule type" value="Genomic_DNA"/>
</dbReference>
<dbReference type="Proteomes" id="UP000230423">
    <property type="component" value="Unassembled WGS sequence"/>
</dbReference>
<dbReference type="SUPFAM" id="SSF48065">
    <property type="entry name" value="DBL homology domain (DH-domain)"/>
    <property type="match status" value="1"/>
</dbReference>
<dbReference type="PANTHER" id="PTHR13217">
    <property type="entry name" value="PLECKSTRIN HOMOLOGY DOMAIN-CONTAINING FAMILY G MEMBER 7"/>
    <property type="match status" value="1"/>
</dbReference>
<dbReference type="GO" id="GO:0005085">
    <property type="term" value="F:guanyl-nucleotide exchange factor activity"/>
    <property type="evidence" value="ECO:0007669"/>
    <property type="project" value="InterPro"/>
</dbReference>
<dbReference type="GO" id="GO:0030139">
    <property type="term" value="C:endocytic vesicle"/>
    <property type="evidence" value="ECO:0007669"/>
    <property type="project" value="TreeGrafter"/>
</dbReference>
<name>A0A2G9TSW8_TELCI</name>
<dbReference type="AlphaFoldDB" id="A0A2G9TSW8"/>
<feature type="domain" description="DH" evidence="2">
    <location>
        <begin position="105"/>
        <end position="195"/>
    </location>
</feature>
<dbReference type="InterPro" id="IPR000219">
    <property type="entry name" value="DH_dom"/>
</dbReference>
<sequence length="249" mass="29360">EKEMLNKLNEMKERTEPLSSIIPEIENHWTDIVADRGSLTRRHVDQQEAIWEIVTTEYRYIQVLKNMHDLSCYFLELQKMGYFKEISISRVFLNYSELFTVNWAESQESMRRQKLCDTLTSPMQRLTRYSLLLKAVLSNSTDDRERLIIQSGFFIICMNEFDAPCSIYLMHTTDEKETRRWLEMINITSNEFKRLQGRHNDFESPTYDMRKVYTTLATKSTALFATTSEPSQKQQYGFASRSSSCPSES</sequence>
<evidence type="ECO:0000259" key="2">
    <source>
        <dbReference type="PROSITE" id="PS50010"/>
    </source>
</evidence>
<reference evidence="3 4" key="1">
    <citation type="submission" date="2015-09" db="EMBL/GenBank/DDBJ databases">
        <title>Draft genome of the parasitic nematode Teladorsagia circumcincta isolate WARC Sus (inbred).</title>
        <authorList>
            <person name="Mitreva M."/>
        </authorList>
    </citation>
    <scope>NUCLEOTIDE SEQUENCE [LARGE SCALE GENOMIC DNA]</scope>
    <source>
        <strain evidence="3 4">S</strain>
    </source>
</reference>
<dbReference type="InterPro" id="IPR035899">
    <property type="entry name" value="DBL_dom_sf"/>
</dbReference>
<dbReference type="InterPro" id="IPR040181">
    <property type="entry name" value="PKHG5/7"/>
</dbReference>
<organism evidence="3 4">
    <name type="scientific">Teladorsagia circumcincta</name>
    <name type="common">Brown stomach worm</name>
    <name type="synonym">Ostertagia circumcincta</name>
    <dbReference type="NCBI Taxonomy" id="45464"/>
    <lineage>
        <taxon>Eukaryota</taxon>
        <taxon>Metazoa</taxon>
        <taxon>Ecdysozoa</taxon>
        <taxon>Nematoda</taxon>
        <taxon>Chromadorea</taxon>
        <taxon>Rhabditida</taxon>
        <taxon>Rhabditina</taxon>
        <taxon>Rhabditomorpha</taxon>
        <taxon>Strongyloidea</taxon>
        <taxon>Trichostrongylidae</taxon>
        <taxon>Teladorsagia</taxon>
    </lineage>
</organism>
<feature type="region of interest" description="Disordered" evidence="1">
    <location>
        <begin position="228"/>
        <end position="249"/>
    </location>
</feature>
<evidence type="ECO:0000313" key="3">
    <source>
        <dbReference type="EMBL" id="PIO61027.1"/>
    </source>
</evidence>
<dbReference type="GO" id="GO:0005886">
    <property type="term" value="C:plasma membrane"/>
    <property type="evidence" value="ECO:0007669"/>
    <property type="project" value="TreeGrafter"/>
</dbReference>
<accession>A0A2G9TSW8</accession>
<dbReference type="Gene3D" id="1.20.900.10">
    <property type="entry name" value="Dbl homology (DH) domain"/>
    <property type="match status" value="2"/>
</dbReference>
<dbReference type="GO" id="GO:0007266">
    <property type="term" value="P:Rho protein signal transduction"/>
    <property type="evidence" value="ECO:0007669"/>
    <property type="project" value="TreeGrafter"/>
</dbReference>
<feature type="non-terminal residue" evidence="3">
    <location>
        <position position="1"/>
    </location>
</feature>
<proteinExistence type="predicted"/>
<dbReference type="GO" id="GO:0043542">
    <property type="term" value="P:endothelial cell migration"/>
    <property type="evidence" value="ECO:0007669"/>
    <property type="project" value="TreeGrafter"/>
</dbReference>
<keyword evidence="4" id="KW-1185">Reference proteome</keyword>
<evidence type="ECO:0000313" key="4">
    <source>
        <dbReference type="Proteomes" id="UP000230423"/>
    </source>
</evidence>
<dbReference type="PROSITE" id="PS50010">
    <property type="entry name" value="DH_2"/>
    <property type="match status" value="1"/>
</dbReference>
<protein>
    <recommendedName>
        <fullName evidence="2">DH domain-containing protein</fullName>
    </recommendedName>
</protein>